<organism evidence="6 7">
    <name type="scientific">Haloferax gibbonsii</name>
    <dbReference type="NCBI Taxonomy" id="35746"/>
    <lineage>
        <taxon>Archaea</taxon>
        <taxon>Methanobacteriati</taxon>
        <taxon>Methanobacteriota</taxon>
        <taxon>Stenosarchaea group</taxon>
        <taxon>Halobacteria</taxon>
        <taxon>Halobacteriales</taxon>
        <taxon>Haloferacaceae</taxon>
        <taxon>Haloferax</taxon>
    </lineage>
</organism>
<dbReference type="SMART" id="SM00346">
    <property type="entry name" value="HTH_ICLR"/>
    <property type="match status" value="1"/>
</dbReference>
<keyword evidence="3" id="KW-0804">Transcription</keyword>
<dbReference type="InterPro" id="IPR005471">
    <property type="entry name" value="Tscrpt_reg_IclR_N"/>
</dbReference>
<dbReference type="SUPFAM" id="SSF55781">
    <property type="entry name" value="GAF domain-like"/>
    <property type="match status" value="1"/>
</dbReference>
<evidence type="ECO:0000259" key="4">
    <source>
        <dbReference type="PROSITE" id="PS51077"/>
    </source>
</evidence>
<dbReference type="PROSITE" id="PS51077">
    <property type="entry name" value="HTH_ICLR"/>
    <property type="match status" value="1"/>
</dbReference>
<sequence length="267" mass="29825">MDDSRPADGPRRIKSVQTASEILAAIQRRPDPTFSDVCDELDVSKGTVHTYLATLEEEGFVAKVDGRYRLGLRLVTMGETVRNETPLYRAGQLEVDKLADTTNEYVHLTVVSRGKEVTIYESRGDNAVATDYHLRMREAPQYLHCTATGKAMLGHFDDDRVRDIIDDQGLVEQTDNTISDSERLFDELERIRERGYAVNDEEELRGMRSIGAPIRGVDGDVCGAVSVTAPTSRLSGDRFRSEIPELVMQAANIIEVNLETTTFDPSR</sequence>
<name>A0A0K1IUY0_HALGI</name>
<feature type="domain" description="IclR-ED" evidence="5">
    <location>
        <begin position="73"/>
        <end position="260"/>
    </location>
</feature>
<evidence type="ECO:0000256" key="2">
    <source>
        <dbReference type="ARBA" id="ARBA00023125"/>
    </source>
</evidence>
<keyword evidence="1" id="KW-0805">Transcription regulation</keyword>
<feature type="domain" description="HTH iclR-type" evidence="4">
    <location>
        <begin position="13"/>
        <end position="72"/>
    </location>
</feature>
<dbReference type="PATRIC" id="fig|35746.4.peg.2204"/>
<protein>
    <submittedName>
        <fullName evidence="6">Transcriptional regulator</fullName>
    </submittedName>
</protein>
<dbReference type="KEGG" id="hgi:ABY42_10325"/>
<dbReference type="InterPro" id="IPR011991">
    <property type="entry name" value="ArsR-like_HTH"/>
</dbReference>
<accession>A0A0K1IUY0</accession>
<dbReference type="GeneID" id="25246358"/>
<dbReference type="EMBL" id="CP011947">
    <property type="protein sequence ID" value="AKU08118.1"/>
    <property type="molecule type" value="Genomic_DNA"/>
</dbReference>
<dbReference type="InterPro" id="IPR029016">
    <property type="entry name" value="GAF-like_dom_sf"/>
</dbReference>
<dbReference type="InterPro" id="IPR014757">
    <property type="entry name" value="Tscrpt_reg_IclR_C"/>
</dbReference>
<dbReference type="Pfam" id="PF01614">
    <property type="entry name" value="IclR_C"/>
    <property type="match status" value="1"/>
</dbReference>
<gene>
    <name evidence="6" type="ORF">ABY42_10325</name>
</gene>
<dbReference type="Proteomes" id="UP000066124">
    <property type="component" value="Chromosome"/>
</dbReference>
<evidence type="ECO:0000259" key="5">
    <source>
        <dbReference type="PROSITE" id="PS51078"/>
    </source>
</evidence>
<dbReference type="GO" id="GO:0003700">
    <property type="term" value="F:DNA-binding transcription factor activity"/>
    <property type="evidence" value="ECO:0007669"/>
    <property type="project" value="TreeGrafter"/>
</dbReference>
<evidence type="ECO:0000313" key="7">
    <source>
        <dbReference type="Proteomes" id="UP000066124"/>
    </source>
</evidence>
<evidence type="ECO:0000313" key="6">
    <source>
        <dbReference type="EMBL" id="AKU08118.1"/>
    </source>
</evidence>
<dbReference type="InterPro" id="IPR050707">
    <property type="entry name" value="HTH_MetabolicPath_Reg"/>
</dbReference>
<dbReference type="CDD" id="cd00090">
    <property type="entry name" value="HTH_ARSR"/>
    <property type="match status" value="1"/>
</dbReference>
<dbReference type="PROSITE" id="PS51078">
    <property type="entry name" value="ICLR_ED"/>
    <property type="match status" value="1"/>
</dbReference>
<dbReference type="PANTHER" id="PTHR30136">
    <property type="entry name" value="HELIX-TURN-HELIX TRANSCRIPTIONAL REGULATOR, ICLR FAMILY"/>
    <property type="match status" value="1"/>
</dbReference>
<dbReference type="PANTHER" id="PTHR30136:SF35">
    <property type="entry name" value="HTH-TYPE TRANSCRIPTIONAL REGULATOR RV1719"/>
    <property type="match status" value="1"/>
</dbReference>
<dbReference type="InterPro" id="IPR036390">
    <property type="entry name" value="WH_DNA-bd_sf"/>
</dbReference>
<reference evidence="7" key="1">
    <citation type="journal article" date="2015" name="J. Biotechnol.">
        <title>Complete genome sequence of Haloferax gibbonsii strain ARA6, a potential producer of polyhydroxyalkanoates and halocins isolated from Araruama, Rio de Janeiro, Brasil.</title>
        <authorList>
            <person name="Pinto L.H."/>
            <person name="D'Alincourt Carvalho-Assef A.P."/>
            <person name="Vieira R.P."/>
            <person name="Clementino M.M."/>
            <person name="Albano R.M."/>
        </authorList>
    </citation>
    <scope>NUCLEOTIDE SEQUENCE [LARGE SCALE GENOMIC DNA]</scope>
    <source>
        <strain evidence="7">ARA6</strain>
    </source>
</reference>
<dbReference type="SUPFAM" id="SSF46785">
    <property type="entry name" value="Winged helix' DNA-binding domain"/>
    <property type="match status" value="1"/>
</dbReference>
<dbReference type="RefSeq" id="WP_050459389.1">
    <property type="nucleotide sequence ID" value="NZ_CP011947.1"/>
</dbReference>
<keyword evidence="2" id="KW-0238">DNA-binding</keyword>
<dbReference type="Gene3D" id="3.30.450.40">
    <property type="match status" value="1"/>
</dbReference>
<dbReference type="InterPro" id="IPR036388">
    <property type="entry name" value="WH-like_DNA-bd_sf"/>
</dbReference>
<dbReference type="Pfam" id="PF09339">
    <property type="entry name" value="HTH_IclR"/>
    <property type="match status" value="1"/>
</dbReference>
<dbReference type="Gene3D" id="1.10.10.10">
    <property type="entry name" value="Winged helix-like DNA-binding domain superfamily/Winged helix DNA-binding domain"/>
    <property type="match status" value="1"/>
</dbReference>
<dbReference type="GO" id="GO:0045892">
    <property type="term" value="P:negative regulation of DNA-templated transcription"/>
    <property type="evidence" value="ECO:0007669"/>
    <property type="project" value="TreeGrafter"/>
</dbReference>
<evidence type="ECO:0000256" key="3">
    <source>
        <dbReference type="ARBA" id="ARBA00023163"/>
    </source>
</evidence>
<dbReference type="GO" id="GO:0003677">
    <property type="term" value="F:DNA binding"/>
    <property type="evidence" value="ECO:0007669"/>
    <property type="project" value="UniProtKB-KW"/>
</dbReference>
<evidence type="ECO:0000256" key="1">
    <source>
        <dbReference type="ARBA" id="ARBA00023015"/>
    </source>
</evidence>
<dbReference type="AlphaFoldDB" id="A0A0K1IUY0"/>
<proteinExistence type="predicted"/>